<dbReference type="PROSITE" id="PS51819">
    <property type="entry name" value="VOC"/>
    <property type="match status" value="1"/>
</dbReference>
<proteinExistence type="predicted"/>
<evidence type="ECO:0000313" key="2">
    <source>
        <dbReference type="EMBL" id="MCD2197275.1"/>
    </source>
</evidence>
<dbReference type="Proteomes" id="UP001199469">
    <property type="component" value="Unassembled WGS sequence"/>
</dbReference>
<dbReference type="InterPro" id="IPR004360">
    <property type="entry name" value="Glyas_Fos-R_dOase_dom"/>
</dbReference>
<sequence length="135" mass="14415">MSTPTDAPTSVTSIGVVMFTVSDVDAAISFYRDRLGWDVRSDTTFGENGENRWVEVAPPGSVARLALNPPMYDEPGGSSIGVETTDVVGEHRRLTAIGGVDLEPEPMRTPGAPLMFMLRDPDQNVVVVVEAPPAS</sequence>
<gene>
    <name evidence="2" type="ORF">LQ327_28275</name>
</gene>
<dbReference type="PANTHER" id="PTHR36437">
    <property type="entry name" value="GLYOXALASE/BLEOMYCIN RESISTANCE PROTEIN/DIOXYGENASE"/>
    <property type="match status" value="1"/>
</dbReference>
<dbReference type="PANTHER" id="PTHR36437:SF2">
    <property type="entry name" value="GLYOXALASE_BLEOMYCIN RESISTANCE PROTEIN_DIOXYGENASE"/>
    <property type="match status" value="1"/>
</dbReference>
<feature type="domain" description="VOC" evidence="1">
    <location>
        <begin position="13"/>
        <end position="131"/>
    </location>
</feature>
<comment type="caution">
    <text evidence="2">The sequence shown here is derived from an EMBL/GenBank/DDBJ whole genome shotgun (WGS) entry which is preliminary data.</text>
</comment>
<dbReference type="Gene3D" id="3.10.180.10">
    <property type="entry name" value="2,3-Dihydroxybiphenyl 1,2-Dioxygenase, domain 1"/>
    <property type="match status" value="1"/>
</dbReference>
<organism evidence="2 3">
    <name type="scientific">Actinomycetospora endophytica</name>
    <dbReference type="NCBI Taxonomy" id="2291215"/>
    <lineage>
        <taxon>Bacteria</taxon>
        <taxon>Bacillati</taxon>
        <taxon>Actinomycetota</taxon>
        <taxon>Actinomycetes</taxon>
        <taxon>Pseudonocardiales</taxon>
        <taxon>Pseudonocardiaceae</taxon>
        <taxon>Actinomycetospora</taxon>
    </lineage>
</organism>
<dbReference type="Pfam" id="PF00903">
    <property type="entry name" value="Glyoxalase"/>
    <property type="match status" value="1"/>
</dbReference>
<evidence type="ECO:0000313" key="3">
    <source>
        <dbReference type="Proteomes" id="UP001199469"/>
    </source>
</evidence>
<reference evidence="2 3" key="1">
    <citation type="submission" date="2021-11" db="EMBL/GenBank/DDBJ databases">
        <title>Draft genome sequence of Actinomycetospora sp. SF1 isolated from the rhizosphere soil.</title>
        <authorList>
            <person name="Duangmal K."/>
            <person name="Chantavorakit T."/>
        </authorList>
    </citation>
    <scope>NUCLEOTIDE SEQUENCE [LARGE SCALE GENOMIC DNA]</scope>
    <source>
        <strain evidence="2 3">TBRC 5722</strain>
    </source>
</reference>
<keyword evidence="3" id="KW-1185">Reference proteome</keyword>
<dbReference type="InterPro" id="IPR037523">
    <property type="entry name" value="VOC_core"/>
</dbReference>
<accession>A0ABS8PG84</accession>
<protein>
    <submittedName>
        <fullName evidence="2">VOC family protein</fullName>
    </submittedName>
</protein>
<dbReference type="RefSeq" id="WP_230739189.1">
    <property type="nucleotide sequence ID" value="NZ_JAJNDB010000007.1"/>
</dbReference>
<evidence type="ECO:0000259" key="1">
    <source>
        <dbReference type="PROSITE" id="PS51819"/>
    </source>
</evidence>
<dbReference type="SUPFAM" id="SSF54593">
    <property type="entry name" value="Glyoxalase/Bleomycin resistance protein/Dihydroxybiphenyl dioxygenase"/>
    <property type="match status" value="1"/>
</dbReference>
<name>A0ABS8PG84_9PSEU</name>
<dbReference type="EMBL" id="JAJNDB010000007">
    <property type="protein sequence ID" value="MCD2197275.1"/>
    <property type="molecule type" value="Genomic_DNA"/>
</dbReference>
<dbReference type="InterPro" id="IPR029068">
    <property type="entry name" value="Glyas_Bleomycin-R_OHBP_Dase"/>
</dbReference>